<evidence type="ECO:0000313" key="2">
    <source>
        <dbReference type="EMBL" id="CAI8052873.1"/>
    </source>
</evidence>
<sequence>CTCTNEPPTLSNSDDNNVTAIISSLVAVIVILAVVVFGMLCYRQSKKKDRFLPRDYERAAVAEVVAAEKP</sequence>
<dbReference type="Proteomes" id="UP001174909">
    <property type="component" value="Unassembled WGS sequence"/>
</dbReference>
<evidence type="ECO:0000313" key="3">
    <source>
        <dbReference type="Proteomes" id="UP001174909"/>
    </source>
</evidence>
<comment type="caution">
    <text evidence="2">The sequence shown here is derived from an EMBL/GenBank/DDBJ whole genome shotgun (WGS) entry which is preliminary data.</text>
</comment>
<dbReference type="AlphaFoldDB" id="A0AA35TR27"/>
<evidence type="ECO:0000256" key="1">
    <source>
        <dbReference type="SAM" id="Phobius"/>
    </source>
</evidence>
<protein>
    <submittedName>
        <fullName evidence="2">Uncharacterized protein</fullName>
    </submittedName>
</protein>
<accession>A0AA35TR27</accession>
<keyword evidence="3" id="KW-1185">Reference proteome</keyword>
<name>A0AA35TR27_GEOBA</name>
<keyword evidence="1" id="KW-1133">Transmembrane helix</keyword>
<feature type="non-terminal residue" evidence="2">
    <location>
        <position position="70"/>
    </location>
</feature>
<gene>
    <name evidence="2" type="ORF">GBAR_LOCUS28932</name>
</gene>
<keyword evidence="1" id="KW-0472">Membrane</keyword>
<feature type="transmembrane region" description="Helical" evidence="1">
    <location>
        <begin position="20"/>
        <end position="42"/>
    </location>
</feature>
<keyword evidence="1" id="KW-0812">Transmembrane</keyword>
<feature type="non-terminal residue" evidence="2">
    <location>
        <position position="1"/>
    </location>
</feature>
<dbReference type="EMBL" id="CASHTH010004047">
    <property type="protein sequence ID" value="CAI8052873.1"/>
    <property type="molecule type" value="Genomic_DNA"/>
</dbReference>
<organism evidence="2 3">
    <name type="scientific">Geodia barretti</name>
    <name type="common">Barrett's horny sponge</name>
    <dbReference type="NCBI Taxonomy" id="519541"/>
    <lineage>
        <taxon>Eukaryota</taxon>
        <taxon>Metazoa</taxon>
        <taxon>Porifera</taxon>
        <taxon>Demospongiae</taxon>
        <taxon>Heteroscleromorpha</taxon>
        <taxon>Tetractinellida</taxon>
        <taxon>Astrophorina</taxon>
        <taxon>Geodiidae</taxon>
        <taxon>Geodia</taxon>
    </lineage>
</organism>
<reference evidence="2" key="1">
    <citation type="submission" date="2023-03" db="EMBL/GenBank/DDBJ databases">
        <authorList>
            <person name="Steffen K."/>
            <person name="Cardenas P."/>
        </authorList>
    </citation>
    <scope>NUCLEOTIDE SEQUENCE</scope>
</reference>
<proteinExistence type="predicted"/>